<gene>
    <name evidence="2" type="ORF">M5K25_020294</name>
</gene>
<comment type="caution">
    <text evidence="2">The sequence shown here is derived from an EMBL/GenBank/DDBJ whole genome shotgun (WGS) entry which is preliminary data.</text>
</comment>
<evidence type="ECO:0000313" key="3">
    <source>
        <dbReference type="Proteomes" id="UP001552299"/>
    </source>
</evidence>
<name>A0ABD0U9G9_DENTH</name>
<dbReference type="Gene3D" id="3.60.10.10">
    <property type="entry name" value="Endonuclease/exonuclease/phosphatase"/>
    <property type="match status" value="1"/>
</dbReference>
<feature type="compositionally biased region" description="Polar residues" evidence="1">
    <location>
        <begin position="42"/>
        <end position="63"/>
    </location>
</feature>
<organism evidence="2 3">
    <name type="scientific">Dendrobium thyrsiflorum</name>
    <name type="common">Pinecone-like raceme dendrobium</name>
    <name type="synonym">Orchid</name>
    <dbReference type="NCBI Taxonomy" id="117978"/>
    <lineage>
        <taxon>Eukaryota</taxon>
        <taxon>Viridiplantae</taxon>
        <taxon>Streptophyta</taxon>
        <taxon>Embryophyta</taxon>
        <taxon>Tracheophyta</taxon>
        <taxon>Spermatophyta</taxon>
        <taxon>Magnoliopsida</taxon>
        <taxon>Liliopsida</taxon>
        <taxon>Asparagales</taxon>
        <taxon>Orchidaceae</taxon>
        <taxon>Epidendroideae</taxon>
        <taxon>Malaxideae</taxon>
        <taxon>Dendrobiinae</taxon>
        <taxon>Dendrobium</taxon>
    </lineage>
</organism>
<reference evidence="2 3" key="1">
    <citation type="journal article" date="2024" name="Plant Biotechnol. J.">
        <title>Dendrobium thyrsiflorum genome and its molecular insights into genes involved in important horticultural traits.</title>
        <authorList>
            <person name="Chen B."/>
            <person name="Wang J.Y."/>
            <person name="Zheng P.J."/>
            <person name="Li K.L."/>
            <person name="Liang Y.M."/>
            <person name="Chen X.F."/>
            <person name="Zhang C."/>
            <person name="Zhao X."/>
            <person name="He X."/>
            <person name="Zhang G.Q."/>
            <person name="Liu Z.J."/>
            <person name="Xu Q."/>
        </authorList>
    </citation>
    <scope>NUCLEOTIDE SEQUENCE [LARGE SCALE GENOMIC DNA]</scope>
    <source>
        <strain evidence="2">GZMU011</strain>
    </source>
</reference>
<dbReference type="Proteomes" id="UP001552299">
    <property type="component" value="Unassembled WGS sequence"/>
</dbReference>
<evidence type="ECO:0000256" key="1">
    <source>
        <dbReference type="SAM" id="MobiDB-lite"/>
    </source>
</evidence>
<keyword evidence="3" id="KW-1185">Reference proteome</keyword>
<dbReference type="EMBL" id="JANQDX010000016">
    <property type="protein sequence ID" value="KAL0909424.1"/>
    <property type="molecule type" value="Genomic_DNA"/>
</dbReference>
<sequence>MPIHENSSLVGIISPNKVSLIQPPDDSDKAPENPDPAEVVSKITNPKGSALQPASSSMSKKLTRGKQNISGFNHTDNILCCKHLVDSFKLDMTLFFDISHQIFPYENSCHNFDLTPSGRIWVKWNTNKLHFLTVPTAHQFISGSDTIGCLPTFQLNVIYASNNVVERKSLWAYLSRIAPASDTPLILMGYFNCCRFASKKLGGKPLTHNCLSDFNSMIFDNSLVDLHSVGCKFT</sequence>
<dbReference type="InterPro" id="IPR036691">
    <property type="entry name" value="Endo/exonu/phosph_ase_sf"/>
</dbReference>
<evidence type="ECO:0000313" key="2">
    <source>
        <dbReference type="EMBL" id="KAL0909424.1"/>
    </source>
</evidence>
<feature type="region of interest" description="Disordered" evidence="1">
    <location>
        <begin position="20"/>
        <end position="63"/>
    </location>
</feature>
<protein>
    <submittedName>
        <fullName evidence="2">Uncharacterized protein</fullName>
    </submittedName>
</protein>
<accession>A0ABD0U9G9</accession>
<proteinExistence type="predicted"/>
<dbReference type="AlphaFoldDB" id="A0ABD0U9G9"/>